<gene>
    <name evidence="1" type="ORF">N8T08_004712</name>
</gene>
<name>A0ACC3B4K1_9EURO</name>
<dbReference type="EMBL" id="JAOPJF010000027">
    <property type="protein sequence ID" value="KAK1144997.1"/>
    <property type="molecule type" value="Genomic_DNA"/>
</dbReference>
<protein>
    <submittedName>
        <fullName evidence="1">Uncharacterized protein</fullName>
    </submittedName>
</protein>
<organism evidence="1 2">
    <name type="scientific">Aspergillus melleus</name>
    <dbReference type="NCBI Taxonomy" id="138277"/>
    <lineage>
        <taxon>Eukaryota</taxon>
        <taxon>Fungi</taxon>
        <taxon>Dikarya</taxon>
        <taxon>Ascomycota</taxon>
        <taxon>Pezizomycotina</taxon>
        <taxon>Eurotiomycetes</taxon>
        <taxon>Eurotiomycetidae</taxon>
        <taxon>Eurotiales</taxon>
        <taxon>Aspergillaceae</taxon>
        <taxon>Aspergillus</taxon>
        <taxon>Aspergillus subgen. Circumdati</taxon>
    </lineage>
</organism>
<dbReference type="Proteomes" id="UP001177260">
    <property type="component" value="Unassembled WGS sequence"/>
</dbReference>
<accession>A0ACC3B4K1</accession>
<proteinExistence type="predicted"/>
<keyword evidence="2" id="KW-1185">Reference proteome</keyword>
<sequence>MFILIILAPVATANICSELETQGLTVEKHFTANYDRIVKDYWSGICADLHPSCIVKPANAREMAQVVKALHDVDDLFAVKSGGHMASPGFASVSDGLLISTKKLNQVTYNPDDKTAFVGPGLSWEDAQQKLRGTGRALVGGRLGGVGVGGLMLGGGMSFLSTQYGWAANNVVNYEVVLANGTIVNANKKENADLFGALKGGGNNFGIVTSYRLQTQPQNHKVWGGEFIYPDSSQAVEVMKAIRDFAEYYPDEKAGIIATTQYTPTLQSWIIFTFYDGPQPPKGVFDNFTALHPKEVTKTWDSYDELLKANDIHILKDRRYTSFTETIPVPNAACGPQVMKKIRDHWFNTTATVLDVPDMIGALALQPLPRKMSREVKNRGGDLYNFSTEQDYFIINFDFSYFNASFDEKIATANQKILEGHENIIENFIDDGVLPDVHRPLFMNEADGEQDYWGRLEPETTEWAREVRERSLQTFA</sequence>
<evidence type="ECO:0000313" key="2">
    <source>
        <dbReference type="Proteomes" id="UP001177260"/>
    </source>
</evidence>
<evidence type="ECO:0000313" key="1">
    <source>
        <dbReference type="EMBL" id="KAK1144997.1"/>
    </source>
</evidence>
<comment type="caution">
    <text evidence="1">The sequence shown here is derived from an EMBL/GenBank/DDBJ whole genome shotgun (WGS) entry which is preliminary data.</text>
</comment>
<reference evidence="1 2" key="1">
    <citation type="journal article" date="2023" name="ACS Omega">
        <title>Identification of the Neoaspergillic Acid Biosynthesis Gene Cluster by Establishing an In Vitro CRISPR-Ribonucleoprotein Genetic System in Aspergillus melleus.</title>
        <authorList>
            <person name="Yuan B."/>
            <person name="Grau M.F."/>
            <person name="Murata R.M."/>
            <person name="Torok T."/>
            <person name="Venkateswaran K."/>
            <person name="Stajich J.E."/>
            <person name="Wang C.C.C."/>
        </authorList>
    </citation>
    <scope>NUCLEOTIDE SEQUENCE [LARGE SCALE GENOMIC DNA]</scope>
    <source>
        <strain evidence="1 2">IMV 1140</strain>
    </source>
</reference>